<feature type="transmembrane region" description="Helical" evidence="1">
    <location>
        <begin position="121"/>
        <end position="139"/>
    </location>
</feature>
<keyword evidence="1" id="KW-0812">Transmembrane</keyword>
<feature type="transmembrane region" description="Helical" evidence="1">
    <location>
        <begin position="97"/>
        <end position="115"/>
    </location>
</feature>
<dbReference type="RefSeq" id="WP_125005376.1">
    <property type="nucleotide sequence ID" value="NZ_BHYK01000036.1"/>
</dbReference>
<dbReference type="Proteomes" id="UP000287872">
    <property type="component" value="Unassembled WGS sequence"/>
</dbReference>
<evidence type="ECO:0000313" key="3">
    <source>
        <dbReference type="EMBL" id="GCD12575.1"/>
    </source>
</evidence>
<evidence type="ECO:0000313" key="4">
    <source>
        <dbReference type="Proteomes" id="UP000287872"/>
    </source>
</evidence>
<dbReference type="Pfam" id="PF13630">
    <property type="entry name" value="SdpI"/>
    <property type="match status" value="1"/>
</dbReference>
<keyword evidence="4" id="KW-1185">Reference proteome</keyword>
<organism evidence="3 4">
    <name type="scientific">Clostridium tagluense</name>
    <dbReference type="NCBI Taxonomy" id="360422"/>
    <lineage>
        <taxon>Bacteria</taxon>
        <taxon>Bacillati</taxon>
        <taxon>Bacillota</taxon>
        <taxon>Clostridia</taxon>
        <taxon>Eubacteriales</taxon>
        <taxon>Clostridiaceae</taxon>
        <taxon>Clostridium</taxon>
    </lineage>
</organism>
<feature type="transmembrane region" description="Helical" evidence="1">
    <location>
        <begin position="167"/>
        <end position="186"/>
    </location>
</feature>
<dbReference type="Pfam" id="PF07853">
    <property type="entry name" value="DUF1648"/>
    <property type="match status" value="1"/>
</dbReference>
<dbReference type="OrthoDB" id="9808690at2"/>
<dbReference type="InterPro" id="IPR026272">
    <property type="entry name" value="SdpI"/>
</dbReference>
<evidence type="ECO:0000256" key="1">
    <source>
        <dbReference type="SAM" id="Phobius"/>
    </source>
</evidence>
<dbReference type="AlphaFoldDB" id="A0A401USP3"/>
<keyword evidence="1" id="KW-0472">Membrane</keyword>
<dbReference type="InterPro" id="IPR012867">
    <property type="entry name" value="DUF1648"/>
</dbReference>
<reference evidence="3 4" key="1">
    <citation type="submission" date="2018-11" db="EMBL/GenBank/DDBJ databases">
        <title>Genome sequencing and assembly of Clostridium tagluense strain A121.</title>
        <authorList>
            <person name="Murakami T."/>
            <person name="Segawa T."/>
            <person name="Shcherbakova V.A."/>
            <person name="Mori H."/>
            <person name="Yoshimura Y."/>
        </authorList>
    </citation>
    <scope>NUCLEOTIDE SEQUENCE [LARGE SCALE GENOMIC DNA]</scope>
    <source>
        <strain evidence="3 4">A121</strain>
    </source>
</reference>
<dbReference type="PANTHER" id="PTHR37810">
    <property type="entry name" value="IMMUNITY PROTEIN SDPI"/>
    <property type="match status" value="1"/>
</dbReference>
<gene>
    <name evidence="3" type="ORF">Ctaglu_41980</name>
</gene>
<proteinExistence type="predicted"/>
<feature type="domain" description="DUF1648" evidence="2">
    <location>
        <begin position="17"/>
        <end position="63"/>
    </location>
</feature>
<name>A0A401USP3_9CLOT</name>
<feature type="transmembrane region" description="Helical" evidence="1">
    <location>
        <begin position="49"/>
        <end position="76"/>
    </location>
</feature>
<dbReference type="PANTHER" id="PTHR37810:SF5">
    <property type="entry name" value="IMMUNITY PROTEIN SDPI"/>
    <property type="match status" value="1"/>
</dbReference>
<dbReference type="PIRSF" id="PIRSF038959">
    <property type="entry name" value="SdpI"/>
    <property type="match status" value="1"/>
</dbReference>
<dbReference type="EMBL" id="BHYK01000036">
    <property type="protein sequence ID" value="GCD12575.1"/>
    <property type="molecule type" value="Genomic_DNA"/>
</dbReference>
<feature type="transmembrane region" description="Helical" evidence="1">
    <location>
        <begin position="192"/>
        <end position="214"/>
    </location>
</feature>
<dbReference type="GO" id="GO:0009636">
    <property type="term" value="P:response to toxic substance"/>
    <property type="evidence" value="ECO:0007669"/>
    <property type="project" value="TreeGrafter"/>
</dbReference>
<keyword evidence="1" id="KW-1133">Transmembrane helix</keyword>
<accession>A0A401USP3</accession>
<sequence>MKKILKFIKKDWFIIAIIALTFIVSLYFYPSLPNKIPSHWNIKGQIDGYSGRFFGAFGIPLMNLAFYFLFIFLPYVDPKKANYAKFPSAYKLIRYSFHMLFAGIQATVLLVALGYHINVGMFVGLGTSLLFVAIGNVMGKFKHNYFVGIKTPWTLANEEVWVKTHRMAAPLWVVGGIISAVFAIFGGATSSFIALMVIVSVISIVPIIYSYVIFKKL</sequence>
<comment type="caution">
    <text evidence="3">The sequence shown here is derived from an EMBL/GenBank/DDBJ whole genome shotgun (WGS) entry which is preliminary data.</text>
</comment>
<protein>
    <recommendedName>
        <fullName evidence="2">DUF1648 domain-containing protein</fullName>
    </recommendedName>
</protein>
<feature type="transmembrane region" description="Helical" evidence="1">
    <location>
        <begin position="12"/>
        <end position="29"/>
    </location>
</feature>
<evidence type="ECO:0000259" key="2">
    <source>
        <dbReference type="Pfam" id="PF07853"/>
    </source>
</evidence>
<dbReference type="InterPro" id="IPR025962">
    <property type="entry name" value="SdpI/YhfL"/>
</dbReference>